<sequence>MKEYYESISYTYSGDDTDDGPLVFVSIQNPIFMKYKQERNMLYLSDQPIDSLKSSIISRSSTVGAIAGISSFLLYLYKYTSLLSIFRTRTQKNNIILADVNEGTHGFTISNYYL</sequence>
<dbReference type="AlphaFoldDB" id="A0A1A8X8J7"/>
<reference evidence="4 5" key="2">
    <citation type="submission" date="2016-05" db="EMBL/GenBank/DDBJ databases">
        <authorList>
            <person name="Naeem Raeece"/>
        </authorList>
    </citation>
    <scope>NUCLEOTIDE SEQUENCE [LARGE SCALE GENOMIC DNA]</scope>
</reference>
<reference evidence="3" key="1">
    <citation type="submission" date="2016-05" db="EMBL/GenBank/DDBJ databases">
        <authorList>
            <person name="Lavstsen T."/>
            <person name="Jespersen J.S."/>
        </authorList>
    </citation>
    <scope>NUCLEOTIDE SEQUENCE [LARGE SCALE GENOMIC DNA]</scope>
</reference>
<dbReference type="EMBL" id="FLQU01001928">
    <property type="protein sequence ID" value="SBS95031.1"/>
    <property type="molecule type" value="Genomic_DNA"/>
</dbReference>
<feature type="transmembrane region" description="Helical" evidence="1">
    <location>
        <begin position="56"/>
        <end position="77"/>
    </location>
</feature>
<gene>
    <name evidence="3" type="ORF">POVCU1_067880</name>
    <name evidence="2" type="ORF">POVCU2_0092560</name>
</gene>
<evidence type="ECO:0008006" key="6">
    <source>
        <dbReference type="Google" id="ProtNLM"/>
    </source>
</evidence>
<organism evidence="3 4">
    <name type="scientific">Plasmodium ovale curtisi</name>
    <dbReference type="NCBI Taxonomy" id="864141"/>
    <lineage>
        <taxon>Eukaryota</taxon>
        <taxon>Sar</taxon>
        <taxon>Alveolata</taxon>
        <taxon>Apicomplexa</taxon>
        <taxon>Aconoidasida</taxon>
        <taxon>Haemosporida</taxon>
        <taxon>Plasmodiidae</taxon>
        <taxon>Plasmodium</taxon>
        <taxon>Plasmodium (Plasmodium)</taxon>
    </lineage>
</organism>
<dbReference type="Proteomes" id="UP000078560">
    <property type="component" value="Unassembled WGS sequence"/>
</dbReference>
<keyword evidence="1" id="KW-1133">Transmembrane helix</keyword>
<evidence type="ECO:0000313" key="4">
    <source>
        <dbReference type="Proteomes" id="UP000078546"/>
    </source>
</evidence>
<evidence type="ECO:0000256" key="1">
    <source>
        <dbReference type="SAM" id="Phobius"/>
    </source>
</evidence>
<dbReference type="EMBL" id="FLQV01002581">
    <property type="protein sequence ID" value="SBT01569.1"/>
    <property type="molecule type" value="Genomic_DNA"/>
</dbReference>
<evidence type="ECO:0000313" key="5">
    <source>
        <dbReference type="Proteomes" id="UP000078560"/>
    </source>
</evidence>
<name>A0A1A8X8J7_PLAOA</name>
<keyword evidence="1" id="KW-0472">Membrane</keyword>
<accession>A0A1A8X8J7</accession>
<dbReference type="Proteomes" id="UP000078546">
    <property type="component" value="Unassembled WGS sequence"/>
</dbReference>
<keyword evidence="1" id="KW-0812">Transmembrane</keyword>
<protein>
    <recommendedName>
        <fullName evidence="6">PIR Superfamily Protein</fullName>
    </recommendedName>
</protein>
<proteinExistence type="predicted"/>
<evidence type="ECO:0000313" key="3">
    <source>
        <dbReference type="EMBL" id="SBT01569.1"/>
    </source>
</evidence>
<evidence type="ECO:0000313" key="2">
    <source>
        <dbReference type="EMBL" id="SBS95031.1"/>
    </source>
</evidence>